<dbReference type="Gene3D" id="3.30.559.30">
    <property type="entry name" value="Nonribosomal peptide synthetase, condensation domain"/>
    <property type="match status" value="1"/>
</dbReference>
<organism evidence="3 4">
    <name type="scientific">Periconia macrospinosa</name>
    <dbReference type="NCBI Taxonomy" id="97972"/>
    <lineage>
        <taxon>Eukaryota</taxon>
        <taxon>Fungi</taxon>
        <taxon>Dikarya</taxon>
        <taxon>Ascomycota</taxon>
        <taxon>Pezizomycotina</taxon>
        <taxon>Dothideomycetes</taxon>
        <taxon>Pleosporomycetidae</taxon>
        <taxon>Pleosporales</taxon>
        <taxon>Massarineae</taxon>
        <taxon>Periconiaceae</taxon>
        <taxon>Periconia</taxon>
    </lineage>
</organism>
<dbReference type="GO" id="GO:0044550">
    <property type="term" value="P:secondary metabolite biosynthetic process"/>
    <property type="evidence" value="ECO:0007669"/>
    <property type="project" value="TreeGrafter"/>
</dbReference>
<sequence length="88" mass="9752">STYLWAAWAMVLWKHTDSSSVLFGATLSGRRCPVLGIENITGPTITTVPVMIAIDREMTVGEFLQYLQRKANSSAEYGWMGLQDILSV</sequence>
<gene>
    <name evidence="3" type="ORF">DM02DRAFT_469465</name>
</gene>
<proteinExistence type="predicted"/>
<dbReference type="InterPro" id="IPR001242">
    <property type="entry name" value="Condensation_dom"/>
</dbReference>
<dbReference type="GO" id="GO:0043041">
    <property type="term" value="P:amino acid activation for nonribosomal peptide biosynthetic process"/>
    <property type="evidence" value="ECO:0007669"/>
    <property type="project" value="TreeGrafter"/>
</dbReference>
<dbReference type="Pfam" id="PF00668">
    <property type="entry name" value="Condensation"/>
    <property type="match status" value="1"/>
</dbReference>
<dbReference type="PANTHER" id="PTHR45527:SF1">
    <property type="entry name" value="FATTY ACID SYNTHASE"/>
    <property type="match status" value="1"/>
</dbReference>
<reference evidence="3 4" key="1">
    <citation type="journal article" date="2018" name="Sci. Rep.">
        <title>Comparative genomics provides insights into the lifestyle and reveals functional heterogeneity of dark septate endophytic fungi.</title>
        <authorList>
            <person name="Knapp D.G."/>
            <person name="Nemeth J.B."/>
            <person name="Barry K."/>
            <person name="Hainaut M."/>
            <person name="Henrissat B."/>
            <person name="Johnson J."/>
            <person name="Kuo A."/>
            <person name="Lim J.H.P."/>
            <person name="Lipzen A."/>
            <person name="Nolan M."/>
            <person name="Ohm R.A."/>
            <person name="Tamas L."/>
            <person name="Grigoriev I.V."/>
            <person name="Spatafora J.W."/>
            <person name="Nagy L.G."/>
            <person name="Kovacs G.M."/>
        </authorList>
    </citation>
    <scope>NUCLEOTIDE SEQUENCE [LARGE SCALE GENOMIC DNA]</scope>
    <source>
        <strain evidence="3 4">DSE2036</strain>
    </source>
</reference>
<dbReference type="GO" id="GO:0005737">
    <property type="term" value="C:cytoplasm"/>
    <property type="evidence" value="ECO:0007669"/>
    <property type="project" value="TreeGrafter"/>
</dbReference>
<dbReference type="GO" id="GO:0003824">
    <property type="term" value="F:catalytic activity"/>
    <property type="evidence" value="ECO:0007669"/>
    <property type="project" value="InterPro"/>
</dbReference>
<evidence type="ECO:0000256" key="1">
    <source>
        <dbReference type="SAM" id="SignalP"/>
    </source>
</evidence>
<dbReference type="SUPFAM" id="SSF52777">
    <property type="entry name" value="CoA-dependent acyltransferases"/>
    <property type="match status" value="1"/>
</dbReference>
<accession>A0A2V1CY20</accession>
<dbReference type="STRING" id="97972.A0A2V1CY20"/>
<protein>
    <recommendedName>
        <fullName evidence="2">Condensation domain-containing protein</fullName>
    </recommendedName>
</protein>
<feature type="signal peptide" evidence="1">
    <location>
        <begin position="1"/>
        <end position="18"/>
    </location>
</feature>
<dbReference type="Proteomes" id="UP000244855">
    <property type="component" value="Unassembled WGS sequence"/>
</dbReference>
<dbReference type="EMBL" id="KZ806619">
    <property type="protein sequence ID" value="PVH90169.1"/>
    <property type="molecule type" value="Genomic_DNA"/>
</dbReference>
<name>A0A2V1CY20_9PLEO</name>
<dbReference type="GO" id="GO:0031177">
    <property type="term" value="F:phosphopantetheine binding"/>
    <property type="evidence" value="ECO:0007669"/>
    <property type="project" value="TreeGrafter"/>
</dbReference>
<dbReference type="OrthoDB" id="5106613at2759"/>
<keyword evidence="1" id="KW-0732">Signal</keyword>
<evidence type="ECO:0000313" key="4">
    <source>
        <dbReference type="Proteomes" id="UP000244855"/>
    </source>
</evidence>
<evidence type="ECO:0000259" key="2">
    <source>
        <dbReference type="Pfam" id="PF00668"/>
    </source>
</evidence>
<feature type="non-terminal residue" evidence="3">
    <location>
        <position position="88"/>
    </location>
</feature>
<evidence type="ECO:0000313" key="3">
    <source>
        <dbReference type="EMBL" id="PVH90169.1"/>
    </source>
</evidence>
<dbReference type="AlphaFoldDB" id="A0A2V1CY20"/>
<dbReference type="PANTHER" id="PTHR45527">
    <property type="entry name" value="NONRIBOSOMAL PEPTIDE SYNTHETASE"/>
    <property type="match status" value="1"/>
</dbReference>
<feature type="non-terminal residue" evidence="3">
    <location>
        <position position="1"/>
    </location>
</feature>
<feature type="chain" id="PRO_5015999718" description="Condensation domain-containing protein" evidence="1">
    <location>
        <begin position="19"/>
        <end position="88"/>
    </location>
</feature>
<keyword evidence="4" id="KW-1185">Reference proteome</keyword>
<feature type="domain" description="Condensation" evidence="2">
    <location>
        <begin position="3"/>
        <end position="85"/>
    </location>
</feature>